<dbReference type="AlphaFoldDB" id="A0A4Y9Y0D4"/>
<dbReference type="EMBL" id="SEOQ01000944">
    <property type="protein sequence ID" value="TFY55183.1"/>
    <property type="molecule type" value="Genomic_DNA"/>
</dbReference>
<evidence type="ECO:0000313" key="2">
    <source>
        <dbReference type="Proteomes" id="UP000298327"/>
    </source>
</evidence>
<sequence length="417" mass="46813">MNLTKDLLPYSRSLKSFQHIHHLELPILSVHVSRIQVGSKNDTEANAEFRRMAYTMNVRVYQQNTSDWYNLIEKAVYGEGNWGLAFDEHIIRMAGSGTSGSLRFVNAAGDYFIVALGVHNYKPWLDIAIDLGPTDTCVKIHPEWYTRGTDIRERWSQWNTVTRKDGKGVTLNTCVTKEADHQYWFSESDAAYLTPTRSHAHANLNVISLNSESSARLPSLIVERVDAFSRKTPEAQRSSQAEQISSPVPTRDMFALRTRTALTAPSRLPLCVTTARGQLEIGASSHGTSKIKASWTWTWTCFERISSVNCMVFASFMVYHSDLNCNYLCTLPCSRDSALLDNGRLGLYADASRLRRSFVLRVRCPMLALQELRDACACPPLPVLPVLLVIVSPPPSPRASPWLFMNSSYLSLSLSNS</sequence>
<protein>
    <submittedName>
        <fullName evidence="1">Uncharacterized protein</fullName>
    </submittedName>
</protein>
<evidence type="ECO:0000313" key="1">
    <source>
        <dbReference type="EMBL" id="TFY55183.1"/>
    </source>
</evidence>
<dbReference type="Proteomes" id="UP000298327">
    <property type="component" value="Unassembled WGS sequence"/>
</dbReference>
<proteinExistence type="predicted"/>
<comment type="caution">
    <text evidence="1">The sequence shown here is derived from an EMBL/GenBank/DDBJ whole genome shotgun (WGS) entry which is preliminary data.</text>
</comment>
<reference evidence="1 2" key="1">
    <citation type="submission" date="2019-02" db="EMBL/GenBank/DDBJ databases">
        <title>Genome sequencing of the rare red list fungi Dentipellis fragilis.</title>
        <authorList>
            <person name="Buettner E."/>
            <person name="Kellner H."/>
        </authorList>
    </citation>
    <scope>NUCLEOTIDE SEQUENCE [LARGE SCALE GENOMIC DNA]</scope>
    <source>
        <strain evidence="1 2">DSM 105465</strain>
    </source>
</reference>
<keyword evidence="2" id="KW-1185">Reference proteome</keyword>
<dbReference type="OrthoDB" id="4791458at2759"/>
<dbReference type="InterPro" id="IPR015926">
    <property type="entry name" value="Cytolysin/lectin"/>
</dbReference>
<gene>
    <name evidence="1" type="ORF">EVG20_g9412</name>
</gene>
<dbReference type="SUPFAM" id="SSF63724">
    <property type="entry name" value="Cytolysin/lectin"/>
    <property type="match status" value="1"/>
</dbReference>
<name>A0A4Y9Y0D4_9AGAM</name>
<dbReference type="Pfam" id="PF07367">
    <property type="entry name" value="FB_lectin"/>
    <property type="match status" value="1"/>
</dbReference>
<organism evidence="1 2">
    <name type="scientific">Dentipellis fragilis</name>
    <dbReference type="NCBI Taxonomy" id="205917"/>
    <lineage>
        <taxon>Eukaryota</taxon>
        <taxon>Fungi</taxon>
        <taxon>Dikarya</taxon>
        <taxon>Basidiomycota</taxon>
        <taxon>Agaricomycotina</taxon>
        <taxon>Agaricomycetes</taxon>
        <taxon>Russulales</taxon>
        <taxon>Hericiaceae</taxon>
        <taxon>Dentipellis</taxon>
    </lineage>
</organism>
<dbReference type="STRING" id="205917.A0A4Y9Y0D4"/>
<dbReference type="Gene3D" id="2.60.270.20">
    <property type="entry name" value="Cytolysin/lectin"/>
    <property type="match status" value="1"/>
</dbReference>
<accession>A0A4Y9Y0D4</accession>
<dbReference type="InterPro" id="IPR009960">
    <property type="entry name" value="Fruit_body_lectin_fun"/>
</dbReference>